<keyword evidence="2" id="KW-0812">Transmembrane</keyword>
<dbReference type="AlphaFoldDB" id="A0A086ZHQ9"/>
<keyword evidence="3" id="KW-0732">Signal</keyword>
<dbReference type="OrthoDB" id="3231832at2"/>
<dbReference type="InterPro" id="IPR041033">
    <property type="entry name" value="SpaA_PFL_dom_1"/>
</dbReference>
<keyword evidence="2" id="KW-1133">Transmembrane helix</keyword>
<organism evidence="5 6">
    <name type="scientific">Bifidobacterium bohemicum DSM 22767</name>
    <dbReference type="NCBI Taxonomy" id="1437606"/>
    <lineage>
        <taxon>Bacteria</taxon>
        <taxon>Bacillati</taxon>
        <taxon>Actinomycetota</taxon>
        <taxon>Actinomycetes</taxon>
        <taxon>Bifidobacteriales</taxon>
        <taxon>Bifidobacteriaceae</taxon>
        <taxon>Bifidobacterium</taxon>
    </lineage>
</organism>
<feature type="region of interest" description="Disordered" evidence="1">
    <location>
        <begin position="408"/>
        <end position="439"/>
    </location>
</feature>
<dbReference type="EMBL" id="JGYP01000002">
    <property type="protein sequence ID" value="KFI46059.1"/>
    <property type="molecule type" value="Genomic_DNA"/>
</dbReference>
<comment type="caution">
    <text evidence="5">The sequence shown here is derived from an EMBL/GenBank/DDBJ whole genome shotgun (WGS) entry which is preliminary data.</text>
</comment>
<evidence type="ECO:0000313" key="6">
    <source>
        <dbReference type="Proteomes" id="UP000029096"/>
    </source>
</evidence>
<dbReference type="Gene3D" id="2.60.40.740">
    <property type="match status" value="1"/>
</dbReference>
<feature type="transmembrane region" description="Helical" evidence="2">
    <location>
        <begin position="623"/>
        <end position="645"/>
    </location>
</feature>
<reference evidence="5 6" key="1">
    <citation type="submission" date="2014-03" db="EMBL/GenBank/DDBJ databases">
        <title>Genomics of Bifidobacteria.</title>
        <authorList>
            <person name="Ventura M."/>
            <person name="Milani C."/>
            <person name="Lugli G.A."/>
        </authorList>
    </citation>
    <scope>NUCLEOTIDE SEQUENCE [LARGE SCALE GENOMIC DNA]</scope>
    <source>
        <strain evidence="5 6">DSM 22767</strain>
    </source>
</reference>
<protein>
    <submittedName>
        <fullName evidence="5">Putative fimbrial subunit FimA</fullName>
    </submittedName>
</protein>
<dbReference type="InterPro" id="IPR026466">
    <property type="entry name" value="Fim_isopep_form_D2_dom"/>
</dbReference>
<accession>A0A086ZHQ9</accession>
<feature type="chain" id="PRO_5001817923" evidence="3">
    <location>
        <begin position="32"/>
        <end position="651"/>
    </location>
</feature>
<dbReference type="RefSeq" id="WP_161786424.1">
    <property type="nucleotide sequence ID" value="NZ_JDUS01000007.1"/>
</dbReference>
<dbReference type="NCBIfam" id="TIGR04226">
    <property type="entry name" value="RrgB_K2N_iso_D2"/>
    <property type="match status" value="1"/>
</dbReference>
<feature type="domain" description="SpaA-like prealbumin fold" evidence="4">
    <location>
        <begin position="477"/>
        <end position="574"/>
    </location>
</feature>
<dbReference type="eggNOG" id="ENOG5030KR2">
    <property type="taxonomic scope" value="Bacteria"/>
</dbReference>
<evidence type="ECO:0000256" key="3">
    <source>
        <dbReference type="SAM" id="SignalP"/>
    </source>
</evidence>
<dbReference type="GO" id="GO:0005975">
    <property type="term" value="P:carbohydrate metabolic process"/>
    <property type="evidence" value="ECO:0007669"/>
    <property type="project" value="UniProtKB-ARBA"/>
</dbReference>
<evidence type="ECO:0000256" key="2">
    <source>
        <dbReference type="SAM" id="Phobius"/>
    </source>
</evidence>
<dbReference type="STRING" id="1437606.BBOH_0867"/>
<evidence type="ECO:0000256" key="1">
    <source>
        <dbReference type="SAM" id="MobiDB-lite"/>
    </source>
</evidence>
<dbReference type="Proteomes" id="UP000029096">
    <property type="component" value="Unassembled WGS sequence"/>
</dbReference>
<keyword evidence="2" id="KW-0472">Membrane</keyword>
<evidence type="ECO:0000259" key="4">
    <source>
        <dbReference type="Pfam" id="PF17802"/>
    </source>
</evidence>
<sequence length="651" mass="67212">MSMHDSMRRFAAVAVSAVTLLALSPMGAANAAGPSADEPISVPVVGTETITIQGDEAMLKGHQFKAVRVGTYQNATGDASTGNLSGVAVGTDSAVLKDAEDALASVRDIPADSGYVHNPMGEVAAHWLGYASSNANNRDTTSDSGSAADAWDGVLRKFVTKLSSSKQFQDVLSQNAVATGTVSDPDKDSQAGAKATMKIEVPSAGIYVLDDVTDKAAVPSAGKNSIPMLVGTGITVGGTVYSQLDGRTLGLVDIKNDAPSVSKELDPSKMNNASIGGVLNYKLTGAVPLTTGFNHYIYTMVDRPSSLGLHYVDGSAVVTIKDAAGKLITLTEGTDYTVTAHVNPASAFKSTAADASNDYVIFDLSPSILDSRFHYQNLITVTYKMMVTDDADGTALKNGVTLSYSNDVNHQPAASDRDGKTHATIDPTTGVVTDGGTDGSLVSDSVKPGAGVSTAYMRNFSLVAKSKAALDAASDADKAKVPGLPGAVFSLLQTTNRSSDPIKFLKVGDGVYKRAALQDSKDSRYTADLAVGSNGMVSIAGLSDGDYTVTEITDPTGYSSLCKPSFIVTLGPDTSDESKTMYTNRADVLGLVDAQSSMIASDGNPIVVRAVTSVSQLPLTGGAGIALGLLVIAVLAVATALLVMAHHRLDE</sequence>
<dbReference type="InterPro" id="IPR013783">
    <property type="entry name" value="Ig-like_fold"/>
</dbReference>
<evidence type="ECO:0000313" key="5">
    <source>
        <dbReference type="EMBL" id="KFI46059.1"/>
    </source>
</evidence>
<keyword evidence="6" id="KW-1185">Reference proteome</keyword>
<feature type="signal peptide" evidence="3">
    <location>
        <begin position="1"/>
        <end position="31"/>
    </location>
</feature>
<name>A0A086ZHQ9_9BIFI</name>
<proteinExistence type="predicted"/>
<dbReference type="Pfam" id="PF17802">
    <property type="entry name" value="SpaA"/>
    <property type="match status" value="1"/>
</dbReference>
<dbReference type="Gene3D" id="2.60.40.10">
    <property type="entry name" value="Immunoglobulins"/>
    <property type="match status" value="1"/>
</dbReference>
<gene>
    <name evidence="5" type="ORF">BBOH_0867</name>
</gene>